<comment type="similarity">
    <text evidence="2 8">Belongs to the glutamate--cysteine ligase type 1 family. Type 1 subfamily.</text>
</comment>
<evidence type="ECO:0000313" key="11">
    <source>
        <dbReference type="EMBL" id="MDY7218451.1"/>
    </source>
</evidence>
<evidence type="ECO:0000259" key="10">
    <source>
        <dbReference type="Pfam" id="PF04262"/>
    </source>
</evidence>
<protein>
    <recommendedName>
        <fullName evidence="8">Glutamate--cysteine ligase</fullName>
        <ecNumber evidence="8">6.3.2.2</ecNumber>
    </recommendedName>
    <alternativeName>
        <fullName evidence="8">Gamma-ECS</fullName>
        <shortName evidence="8">GCS</shortName>
    </alternativeName>
    <alternativeName>
        <fullName evidence="8">Gamma-glutamylcysteine synthetase</fullName>
    </alternativeName>
</protein>
<evidence type="ECO:0000256" key="3">
    <source>
        <dbReference type="ARBA" id="ARBA00022598"/>
    </source>
</evidence>
<name>A0ABU5GNE5_9GAMM</name>
<feature type="domain" description="Glutamate--cysteine ligase" evidence="10">
    <location>
        <begin position="10"/>
        <end position="380"/>
    </location>
</feature>
<dbReference type="EC" id="6.3.2.2" evidence="8"/>
<accession>A0ABU5GNE5</accession>
<evidence type="ECO:0000256" key="6">
    <source>
        <dbReference type="ARBA" id="ARBA00022840"/>
    </source>
</evidence>
<dbReference type="InterPro" id="IPR006334">
    <property type="entry name" value="Glut_cys_ligase"/>
</dbReference>
<keyword evidence="6 8" id="KW-0067">ATP-binding</keyword>
<dbReference type="Gene3D" id="3.30.590.20">
    <property type="match status" value="1"/>
</dbReference>
<dbReference type="NCBIfam" id="TIGR01434">
    <property type="entry name" value="glu_cys_ligase"/>
    <property type="match status" value="1"/>
</dbReference>
<comment type="pathway">
    <text evidence="1 8 9">Sulfur metabolism; glutathione biosynthesis; glutathione from L-cysteine and L-glutamate: step 1/2.</text>
</comment>
<dbReference type="RefSeq" id="WP_321552552.1">
    <property type="nucleotide sequence ID" value="NZ_JAXIVU010000002.1"/>
</dbReference>
<dbReference type="Pfam" id="PF04262">
    <property type="entry name" value="Glu_cys_ligase"/>
    <property type="match status" value="1"/>
</dbReference>
<dbReference type="Proteomes" id="UP001294570">
    <property type="component" value="Unassembled WGS sequence"/>
</dbReference>
<dbReference type="HAMAP" id="MF_00578">
    <property type="entry name" value="Glu_cys_ligase"/>
    <property type="match status" value="1"/>
</dbReference>
<evidence type="ECO:0000256" key="1">
    <source>
        <dbReference type="ARBA" id="ARBA00005006"/>
    </source>
</evidence>
<evidence type="ECO:0000313" key="12">
    <source>
        <dbReference type="Proteomes" id="UP001294570"/>
    </source>
</evidence>
<keyword evidence="12" id="KW-1185">Reference proteome</keyword>
<keyword evidence="3 8" id="KW-0436">Ligase</keyword>
<dbReference type="GO" id="GO:0004357">
    <property type="term" value="F:glutamate-cysteine ligase activity"/>
    <property type="evidence" value="ECO:0007669"/>
    <property type="project" value="UniProtKB-EC"/>
</dbReference>
<keyword evidence="5 8" id="KW-0547">Nucleotide-binding</keyword>
<dbReference type="EMBL" id="JAXIVU010000002">
    <property type="protein sequence ID" value="MDY7218451.1"/>
    <property type="molecule type" value="Genomic_DNA"/>
</dbReference>
<evidence type="ECO:0000256" key="5">
    <source>
        <dbReference type="ARBA" id="ARBA00022741"/>
    </source>
</evidence>
<evidence type="ECO:0000256" key="9">
    <source>
        <dbReference type="RuleBase" id="RU004391"/>
    </source>
</evidence>
<proteinExistence type="inferred from homology"/>
<keyword evidence="4 8" id="KW-0317">Glutathione biosynthesis</keyword>
<reference evidence="11 12" key="1">
    <citation type="submission" date="2023-12" db="EMBL/GenBank/DDBJ databases">
        <title>Denitrificimonas halotolerans sp. nov.,a novel species isolated from landfill leachate.</title>
        <authorList>
            <person name="Wang S."/>
        </authorList>
    </citation>
    <scope>NUCLEOTIDE SEQUENCE [LARGE SCALE GENOMIC DNA]</scope>
    <source>
        <strain evidence="11 12">JX-1</strain>
    </source>
</reference>
<comment type="caution">
    <text evidence="11">The sequence shown here is derived from an EMBL/GenBank/DDBJ whole genome shotgun (WGS) entry which is preliminary data.</text>
</comment>
<evidence type="ECO:0000256" key="7">
    <source>
        <dbReference type="ARBA" id="ARBA00048819"/>
    </source>
</evidence>
<dbReference type="InterPro" id="IPR014746">
    <property type="entry name" value="Gln_synth/guanido_kin_cat_dom"/>
</dbReference>
<gene>
    <name evidence="8 11" type="primary">gshA</name>
    <name evidence="11" type="ORF">TOI97_02480</name>
</gene>
<comment type="catalytic activity">
    <reaction evidence="7 8 9">
        <text>L-cysteine + L-glutamate + ATP = gamma-L-glutamyl-L-cysteine + ADP + phosphate + H(+)</text>
        <dbReference type="Rhea" id="RHEA:13285"/>
        <dbReference type="ChEBI" id="CHEBI:15378"/>
        <dbReference type="ChEBI" id="CHEBI:29985"/>
        <dbReference type="ChEBI" id="CHEBI:30616"/>
        <dbReference type="ChEBI" id="CHEBI:35235"/>
        <dbReference type="ChEBI" id="CHEBI:43474"/>
        <dbReference type="ChEBI" id="CHEBI:58173"/>
        <dbReference type="ChEBI" id="CHEBI:456216"/>
        <dbReference type="EC" id="6.3.2.2"/>
    </reaction>
</comment>
<evidence type="ECO:0000256" key="4">
    <source>
        <dbReference type="ARBA" id="ARBA00022684"/>
    </source>
</evidence>
<dbReference type="InterPro" id="IPR007370">
    <property type="entry name" value="Glu_cys_ligase"/>
</dbReference>
<dbReference type="SUPFAM" id="SSF55931">
    <property type="entry name" value="Glutamine synthetase/guanido kinase"/>
    <property type="match status" value="1"/>
</dbReference>
<evidence type="ECO:0000256" key="2">
    <source>
        <dbReference type="ARBA" id="ARBA00008772"/>
    </source>
</evidence>
<dbReference type="PANTHER" id="PTHR38761">
    <property type="entry name" value="GLUTAMATE--CYSTEINE LIGASE"/>
    <property type="match status" value="1"/>
</dbReference>
<sequence length="522" mass="59525">MSDTYSRRLALLSQPEALAQLKHCLHGIERESLRVERNGRLALTPHPKALGSALTHSSITTDYSEALLEFITEPHHDSAQTLAELDDIHRFTLTHIDQEVLWSPSMPGHLPKEELIPIGEYGTSNVGQLKHVYRKGLAVRYGKTMQCIAGIHYNFSVPESIWTLLKNDEQDQRSTIDYQSARYIALIRNFRRYSWLLMYLFGASPALDISFLRGREHQLEVFDEDTLYLPYATSLRMSDLGYQSNAQAGITPCYNDLQSYTDSLRCAVSTPYPAYQAIGQKKGDEWLQINTNILQIENEYYSTMRPKRVTLADERPVDALIARGIQYVEARCIDINPFLPLGIDLSQARFLDTFLLYCALQDSPLLSDSECPAATKNFLNVVKQGRKPKLQLECNGKQITMQDWGHELLEQMRATALLLDQAYATTEHSEALRKQIDKMNNPDLTPSAQVLAHMREQQCSFSQFSLKQSLQHAQTLSHPPLDAQKVAHYEALAEQSHRAQTQLEQHDKCSFDEYMDHYLSQA</sequence>
<evidence type="ECO:0000256" key="8">
    <source>
        <dbReference type="HAMAP-Rule" id="MF_00578"/>
    </source>
</evidence>
<organism evidence="11 12">
    <name type="scientific">Denitrificimonas halotolerans</name>
    <dbReference type="NCBI Taxonomy" id="3098930"/>
    <lineage>
        <taxon>Bacteria</taxon>
        <taxon>Pseudomonadati</taxon>
        <taxon>Pseudomonadota</taxon>
        <taxon>Gammaproteobacteria</taxon>
        <taxon>Pseudomonadales</taxon>
        <taxon>Pseudomonadaceae</taxon>
        <taxon>Denitrificimonas</taxon>
    </lineage>
</organism>
<dbReference type="PANTHER" id="PTHR38761:SF1">
    <property type="entry name" value="GLUTAMATE--CYSTEINE LIGASE"/>
    <property type="match status" value="1"/>
</dbReference>